<dbReference type="KEGG" id="dog:HP555_11665"/>
<dbReference type="Pfam" id="PF03358">
    <property type="entry name" value="FMN_red"/>
    <property type="match status" value="1"/>
</dbReference>
<dbReference type="PANTHER" id="PTHR43278:SF2">
    <property type="entry name" value="IRON-SULFUR FLAVOPROTEIN"/>
    <property type="match status" value="1"/>
</dbReference>
<evidence type="ECO:0000256" key="2">
    <source>
        <dbReference type="ARBA" id="ARBA00022643"/>
    </source>
</evidence>
<reference evidence="4 5" key="1">
    <citation type="submission" date="2020-05" db="EMBL/GenBank/DDBJ databases">
        <title>Complete genome of Desulfobulbus oligotrophicus.</title>
        <authorList>
            <person name="Podar M."/>
        </authorList>
    </citation>
    <scope>NUCLEOTIDE SEQUENCE [LARGE SCALE GENOMIC DNA]</scope>
    <source>
        <strain evidence="4 5">Prop6</strain>
    </source>
</reference>
<dbReference type="InterPro" id="IPR005025">
    <property type="entry name" value="FMN_Rdtase-like_dom"/>
</dbReference>
<dbReference type="InterPro" id="IPR029039">
    <property type="entry name" value="Flavoprotein-like_sf"/>
</dbReference>
<dbReference type="SUPFAM" id="SSF52218">
    <property type="entry name" value="Flavoproteins"/>
    <property type="match status" value="1"/>
</dbReference>
<evidence type="ECO:0000313" key="5">
    <source>
        <dbReference type="Proteomes" id="UP000596092"/>
    </source>
</evidence>
<keyword evidence="2" id="KW-0288">FMN</keyword>
<organism evidence="4 5">
    <name type="scientific">Desulfobulbus oligotrophicus</name>
    <dbReference type="NCBI Taxonomy" id="1909699"/>
    <lineage>
        <taxon>Bacteria</taxon>
        <taxon>Pseudomonadati</taxon>
        <taxon>Thermodesulfobacteriota</taxon>
        <taxon>Desulfobulbia</taxon>
        <taxon>Desulfobulbales</taxon>
        <taxon>Desulfobulbaceae</taxon>
        <taxon>Desulfobulbus</taxon>
    </lineage>
</organism>
<dbReference type="Proteomes" id="UP000596092">
    <property type="component" value="Chromosome"/>
</dbReference>
<accession>A0A7T5VEI9</accession>
<dbReference type="InterPro" id="IPR051796">
    <property type="entry name" value="ISF_SsuE-like"/>
</dbReference>
<name>A0A7T5VEI9_9BACT</name>
<dbReference type="EMBL" id="CP054140">
    <property type="protein sequence ID" value="QQG66475.1"/>
    <property type="molecule type" value="Genomic_DNA"/>
</dbReference>
<keyword evidence="5" id="KW-1185">Reference proteome</keyword>
<proteinExistence type="predicted"/>
<gene>
    <name evidence="4" type="ORF">HP555_11665</name>
</gene>
<protein>
    <submittedName>
        <fullName evidence="4">Flavodoxin family protein</fullName>
    </submittedName>
</protein>
<dbReference type="Gene3D" id="3.40.50.360">
    <property type="match status" value="1"/>
</dbReference>
<feature type="domain" description="NADPH-dependent FMN reductase-like" evidence="3">
    <location>
        <begin position="1"/>
        <end position="128"/>
    </location>
</feature>
<evidence type="ECO:0000259" key="3">
    <source>
        <dbReference type="Pfam" id="PF03358"/>
    </source>
</evidence>
<sequence length="194" mass="21333">MNILLCNGSPRKHGNTDILLSRIEAGIQQAGYQAERIDLAALDIHPCTGCGHCETEGWCIIQDDMTLLYDKIDQANRIVIGSPIYFYGVTAQTKAFIDRCQALWCRKYLLGVVKPDRDNRLGYLVSVAATAGGKIFDGTRLTIRYAFDAMEYTFGGELVVQGIDLKGAVTERTDTMEEALQLGLTICRTAGTTT</sequence>
<evidence type="ECO:0000313" key="4">
    <source>
        <dbReference type="EMBL" id="QQG66475.1"/>
    </source>
</evidence>
<dbReference type="GO" id="GO:0016491">
    <property type="term" value="F:oxidoreductase activity"/>
    <property type="evidence" value="ECO:0007669"/>
    <property type="project" value="InterPro"/>
</dbReference>
<dbReference type="PANTHER" id="PTHR43278">
    <property type="entry name" value="NAD(P)H-DEPENDENT FMN-CONTAINING OXIDOREDUCTASE YWQN-RELATED"/>
    <property type="match status" value="1"/>
</dbReference>
<dbReference type="RefSeq" id="WP_199262689.1">
    <property type="nucleotide sequence ID" value="NZ_CP054140.1"/>
</dbReference>
<evidence type="ECO:0000256" key="1">
    <source>
        <dbReference type="ARBA" id="ARBA00022630"/>
    </source>
</evidence>
<dbReference type="AlphaFoldDB" id="A0A7T5VEI9"/>
<keyword evidence="1" id="KW-0285">Flavoprotein</keyword>